<dbReference type="RefSeq" id="WP_182166425.1">
    <property type="nucleotide sequence ID" value="NZ_JACFXV010000061.1"/>
</dbReference>
<proteinExistence type="predicted"/>
<dbReference type="Proteomes" id="UP000541109">
    <property type="component" value="Unassembled WGS sequence"/>
</dbReference>
<reference evidence="1 2" key="1">
    <citation type="submission" date="2020-07" db="EMBL/GenBank/DDBJ databases">
        <title>Stappia sp., F7233, whole genome shotgun sequencing project.</title>
        <authorList>
            <person name="Jiang S."/>
            <person name="Liu Z.W."/>
            <person name="Du Z.J."/>
        </authorList>
    </citation>
    <scope>NUCLEOTIDE SEQUENCE [LARGE SCALE GENOMIC DNA]</scope>
    <source>
        <strain evidence="1 2">F7233</strain>
    </source>
</reference>
<protein>
    <submittedName>
        <fullName evidence="1">DUF2849 domain-containing protein</fullName>
    </submittedName>
</protein>
<evidence type="ECO:0000313" key="2">
    <source>
        <dbReference type="Proteomes" id="UP000541109"/>
    </source>
</evidence>
<dbReference type="Pfam" id="PF11011">
    <property type="entry name" value="DUF2849"/>
    <property type="match status" value="1"/>
</dbReference>
<dbReference type="AlphaFoldDB" id="A0A839AGZ5"/>
<gene>
    <name evidence="1" type="ORF">H2509_14355</name>
</gene>
<keyword evidence="2" id="KW-1185">Reference proteome</keyword>
<organism evidence="1 2">
    <name type="scientific">Stappia albiluteola</name>
    <dbReference type="NCBI Taxonomy" id="2758565"/>
    <lineage>
        <taxon>Bacteria</taxon>
        <taxon>Pseudomonadati</taxon>
        <taxon>Pseudomonadota</taxon>
        <taxon>Alphaproteobacteria</taxon>
        <taxon>Hyphomicrobiales</taxon>
        <taxon>Stappiaceae</taxon>
        <taxon>Stappia</taxon>
    </lineage>
</organism>
<evidence type="ECO:0000313" key="1">
    <source>
        <dbReference type="EMBL" id="MBA5778308.1"/>
    </source>
</evidence>
<accession>A0A839AGZ5</accession>
<comment type="caution">
    <text evidence="1">The sequence shown here is derived from an EMBL/GenBank/DDBJ whole genome shotgun (WGS) entry which is preliminary data.</text>
</comment>
<dbReference type="InterPro" id="IPR021270">
    <property type="entry name" value="DUF2849"/>
</dbReference>
<name>A0A839AGZ5_9HYPH</name>
<dbReference type="EMBL" id="JACFXV010000061">
    <property type="protein sequence ID" value="MBA5778308.1"/>
    <property type="molecule type" value="Genomic_DNA"/>
</dbReference>
<sequence>MKLVTANRLSDGEVVWLGAAGRWVETLFEARLLESREEEAAALAEADASVARQEVVEPYAIDVIREEGHLKPVRFREQIRAAGPTIRLDLGKQARRQESAA</sequence>